<dbReference type="Proteomes" id="UP000297245">
    <property type="component" value="Unassembled WGS sequence"/>
</dbReference>
<protein>
    <submittedName>
        <fullName evidence="1">Uncharacterized protein</fullName>
    </submittedName>
</protein>
<evidence type="ECO:0000313" key="1">
    <source>
        <dbReference type="EMBL" id="THU99764.1"/>
    </source>
</evidence>
<gene>
    <name evidence="1" type="ORF">K435DRAFT_964329</name>
</gene>
<accession>A0A4S8MBA4</accession>
<name>A0A4S8MBA4_DENBC</name>
<reference evidence="1 2" key="1">
    <citation type="journal article" date="2019" name="Nat. Ecol. Evol.">
        <title>Megaphylogeny resolves global patterns of mushroom evolution.</title>
        <authorList>
            <person name="Varga T."/>
            <person name="Krizsan K."/>
            <person name="Foldi C."/>
            <person name="Dima B."/>
            <person name="Sanchez-Garcia M."/>
            <person name="Sanchez-Ramirez S."/>
            <person name="Szollosi G.J."/>
            <person name="Szarkandi J.G."/>
            <person name="Papp V."/>
            <person name="Albert L."/>
            <person name="Andreopoulos W."/>
            <person name="Angelini C."/>
            <person name="Antonin V."/>
            <person name="Barry K.W."/>
            <person name="Bougher N.L."/>
            <person name="Buchanan P."/>
            <person name="Buyck B."/>
            <person name="Bense V."/>
            <person name="Catcheside P."/>
            <person name="Chovatia M."/>
            <person name="Cooper J."/>
            <person name="Damon W."/>
            <person name="Desjardin D."/>
            <person name="Finy P."/>
            <person name="Geml J."/>
            <person name="Haridas S."/>
            <person name="Hughes K."/>
            <person name="Justo A."/>
            <person name="Karasinski D."/>
            <person name="Kautmanova I."/>
            <person name="Kiss B."/>
            <person name="Kocsube S."/>
            <person name="Kotiranta H."/>
            <person name="LaButti K.M."/>
            <person name="Lechner B.E."/>
            <person name="Liimatainen K."/>
            <person name="Lipzen A."/>
            <person name="Lukacs Z."/>
            <person name="Mihaltcheva S."/>
            <person name="Morgado L.N."/>
            <person name="Niskanen T."/>
            <person name="Noordeloos M.E."/>
            <person name="Ohm R.A."/>
            <person name="Ortiz-Santana B."/>
            <person name="Ovrebo C."/>
            <person name="Racz N."/>
            <person name="Riley R."/>
            <person name="Savchenko A."/>
            <person name="Shiryaev A."/>
            <person name="Soop K."/>
            <person name="Spirin V."/>
            <person name="Szebenyi C."/>
            <person name="Tomsovsky M."/>
            <person name="Tulloss R.E."/>
            <person name="Uehling J."/>
            <person name="Grigoriev I.V."/>
            <person name="Vagvolgyi C."/>
            <person name="Papp T."/>
            <person name="Martin F.M."/>
            <person name="Miettinen O."/>
            <person name="Hibbett D.S."/>
            <person name="Nagy L.G."/>
        </authorList>
    </citation>
    <scope>NUCLEOTIDE SEQUENCE [LARGE SCALE GENOMIC DNA]</scope>
    <source>
        <strain evidence="1 2">CBS 962.96</strain>
    </source>
</reference>
<dbReference type="AlphaFoldDB" id="A0A4S8MBA4"/>
<sequence>MTPTILESSHGVPTEKLFFVWYEVPPSHDLHKTQLELLSALKTTFSPWCLHGPKSPLLSQAAVRKTPRSVKSALVLPWQKFEGRIVTPHKDGILDEIRR</sequence>
<keyword evidence="2" id="KW-1185">Reference proteome</keyword>
<proteinExistence type="predicted"/>
<organism evidence="1 2">
    <name type="scientific">Dendrothele bispora (strain CBS 962.96)</name>
    <dbReference type="NCBI Taxonomy" id="1314807"/>
    <lineage>
        <taxon>Eukaryota</taxon>
        <taxon>Fungi</taxon>
        <taxon>Dikarya</taxon>
        <taxon>Basidiomycota</taxon>
        <taxon>Agaricomycotina</taxon>
        <taxon>Agaricomycetes</taxon>
        <taxon>Agaricomycetidae</taxon>
        <taxon>Agaricales</taxon>
        <taxon>Agaricales incertae sedis</taxon>
        <taxon>Dendrothele</taxon>
    </lineage>
</organism>
<evidence type="ECO:0000313" key="2">
    <source>
        <dbReference type="Proteomes" id="UP000297245"/>
    </source>
</evidence>
<dbReference type="EMBL" id="ML179114">
    <property type="protein sequence ID" value="THU99764.1"/>
    <property type="molecule type" value="Genomic_DNA"/>
</dbReference>